<feature type="region of interest" description="Disordered" evidence="1">
    <location>
        <begin position="1058"/>
        <end position="1154"/>
    </location>
</feature>
<accession>A0A0V1AGQ9</accession>
<feature type="compositionally biased region" description="Basic and acidic residues" evidence="1">
    <location>
        <begin position="1031"/>
        <end position="1042"/>
    </location>
</feature>
<dbReference type="Proteomes" id="UP000054783">
    <property type="component" value="Unassembled WGS sequence"/>
</dbReference>
<feature type="compositionally biased region" description="Polar residues" evidence="1">
    <location>
        <begin position="1012"/>
        <end position="1027"/>
    </location>
</feature>
<evidence type="ECO:0000256" key="1">
    <source>
        <dbReference type="SAM" id="MobiDB-lite"/>
    </source>
</evidence>
<feature type="compositionally biased region" description="Basic and acidic residues" evidence="1">
    <location>
        <begin position="996"/>
        <end position="1009"/>
    </location>
</feature>
<protein>
    <submittedName>
        <fullName evidence="3">Uncharacterized protein</fullName>
    </submittedName>
</protein>
<keyword evidence="4" id="KW-1185">Reference proteome</keyword>
<keyword evidence="2" id="KW-0812">Transmembrane</keyword>
<keyword evidence="2" id="KW-1133">Transmembrane helix</keyword>
<evidence type="ECO:0000313" key="3">
    <source>
        <dbReference type="EMBL" id="KRY23853.1"/>
    </source>
</evidence>
<dbReference type="EMBL" id="JYDQ01000001">
    <property type="protein sequence ID" value="KRY23853.1"/>
    <property type="molecule type" value="Genomic_DNA"/>
</dbReference>
<feature type="transmembrane region" description="Helical" evidence="2">
    <location>
        <begin position="390"/>
        <end position="412"/>
    </location>
</feature>
<organism evidence="3 4">
    <name type="scientific">Trichinella patagoniensis</name>
    <dbReference type="NCBI Taxonomy" id="990121"/>
    <lineage>
        <taxon>Eukaryota</taxon>
        <taxon>Metazoa</taxon>
        <taxon>Ecdysozoa</taxon>
        <taxon>Nematoda</taxon>
        <taxon>Enoplea</taxon>
        <taxon>Dorylaimia</taxon>
        <taxon>Trichinellida</taxon>
        <taxon>Trichinellidae</taxon>
        <taxon>Trichinella</taxon>
    </lineage>
</organism>
<proteinExistence type="predicted"/>
<feature type="transmembrane region" description="Helical" evidence="2">
    <location>
        <begin position="683"/>
        <end position="710"/>
    </location>
</feature>
<dbReference type="AlphaFoldDB" id="A0A0V1AGQ9"/>
<feature type="transmembrane region" description="Helical" evidence="2">
    <location>
        <begin position="636"/>
        <end position="662"/>
    </location>
</feature>
<feature type="region of interest" description="Disordered" evidence="1">
    <location>
        <begin position="985"/>
        <end position="1042"/>
    </location>
</feature>
<keyword evidence="2" id="KW-0472">Membrane</keyword>
<feature type="transmembrane region" description="Helical" evidence="2">
    <location>
        <begin position="948"/>
        <end position="970"/>
    </location>
</feature>
<dbReference type="OrthoDB" id="5918519at2759"/>
<sequence length="1154" mass="131579">MITQKVINAVGNSSTVIIITGGQPSLFAALHCKPHRTKTPNKDRNSSFASVVSKKLNNNNNNHNFDVFLANIQEEDVDMFSGSIRFQQLTRCRYPEFPTNVSYKMDIYLTMKSGNAILQLDVAKVWAELREAINATDADNSPEEEDSLFSATDDAEMEMYRKQFQIEPLKEFQSKFTSEKFVEIMLIIKDKCTSLCKVLHHGALCESHISKDGSVLLPTEVYTLAKSLIDILEKDKTKEICENFQQSVQDFISIGEQREREVTEFVHYSNQLIATRVSFHSSHLFRILFALRTMTSCHVNYRPLPLEGSRPPPLQINETNIWYNIALNLTMGTLFPLTSVANNVSELLLRIVFGNKEGNSTDWSDENAPPSPLFENGIVNLLFYDLLIPVAYGLGWFVAVLLLTLIYCACASRKKADALKKSPIIALNAILLLLVMAMSAAMITLAFFAITGSPAMYRGLSNLQENVFPLGDLMLNYSLKTNKQLYQLAAQETDQALQIFDWCYRRKRSVTLPEETEFYDNCKVAMKYIEAHIEGFKTECMPFSSSNCDEYFSRKIASSGNIMKTTKHDENIEASSSAADQNMRYKRSFSKINFKNLLTAFAAAIDKIGHQTVKFGDSLRDRIQYFLKILSPYLIFARYISILVLYWLLGISLLYCLGAILMTKRIFQKGVASTAKFKIFRSGSSCAAATSFLIACYLCFWIAVGGYVYISCENAKNVEDRSGLNVITHDDIEQIDLFRLANEAIHLLKRAKDEPLNGEDFHLFKSRFRRYAGNSKSVSRTEYAIQQNVFRSCKAGKTLYSALGIQESTVIRALKNMLGIRYVRSRRQSNGSSHGNSVEKNHTLDVYFLVKALEKLILQSSVENESCTSLKSRIIGFVKLLHNFMLKVESRKVLVKRQTRSSMNMLYNHVSRFTQKLQNEVLECDSLLYQLQTFHKAICVDIALPFNMYWIVVVMWTILAYFAAYLALIIEYSYGENYGKPIDDIESSKVSNKGESTAEGKSEAEKSAVDKATSQSEIKDAAQSSVSKAVDQSKKDMSRYDKGERSFGDFSAISRHTAHARKRLSSYASEAAGRMRDRYDRVRRRRHRSDKYDESVGEPPRRRWRDRIDFRRRRRMDVSEMTRTYDDGPSRGSRDRCDESEMTRARESEDSRRP</sequence>
<reference evidence="3 4" key="1">
    <citation type="submission" date="2015-01" db="EMBL/GenBank/DDBJ databases">
        <title>Evolution of Trichinella species and genotypes.</title>
        <authorList>
            <person name="Korhonen P.K."/>
            <person name="Edoardo P."/>
            <person name="Giuseppe L.R."/>
            <person name="Gasser R.B."/>
        </authorList>
    </citation>
    <scope>NUCLEOTIDE SEQUENCE [LARGE SCALE GENOMIC DNA]</scope>
    <source>
        <strain evidence="3">ISS2496</strain>
    </source>
</reference>
<feature type="compositionally biased region" description="Basic residues" evidence="1">
    <location>
        <begin position="1102"/>
        <end position="1115"/>
    </location>
</feature>
<comment type="caution">
    <text evidence="3">The sequence shown here is derived from an EMBL/GenBank/DDBJ whole genome shotgun (WGS) entry which is preliminary data.</text>
</comment>
<evidence type="ECO:0000313" key="4">
    <source>
        <dbReference type="Proteomes" id="UP000054783"/>
    </source>
</evidence>
<evidence type="ECO:0000256" key="2">
    <source>
        <dbReference type="SAM" id="Phobius"/>
    </source>
</evidence>
<gene>
    <name evidence="3" type="ORF">T12_16136</name>
</gene>
<feature type="transmembrane region" description="Helical" evidence="2">
    <location>
        <begin position="424"/>
        <end position="450"/>
    </location>
</feature>
<feature type="compositionally biased region" description="Basic and acidic residues" evidence="1">
    <location>
        <begin position="1116"/>
        <end position="1154"/>
    </location>
</feature>
<name>A0A0V1AGQ9_9BILA</name>